<accession>A0ABN3J8C7</accession>
<organism evidence="1 2">
    <name type="scientific">Actinomadura vinacea</name>
    <dbReference type="NCBI Taxonomy" id="115336"/>
    <lineage>
        <taxon>Bacteria</taxon>
        <taxon>Bacillati</taxon>
        <taxon>Actinomycetota</taxon>
        <taxon>Actinomycetes</taxon>
        <taxon>Streptosporangiales</taxon>
        <taxon>Thermomonosporaceae</taxon>
        <taxon>Actinomadura</taxon>
    </lineage>
</organism>
<name>A0ABN3J8C7_9ACTN</name>
<proteinExistence type="predicted"/>
<evidence type="ECO:0000313" key="1">
    <source>
        <dbReference type="EMBL" id="GAA2424580.1"/>
    </source>
</evidence>
<dbReference type="EMBL" id="BAAARW010000014">
    <property type="protein sequence ID" value="GAA2424580.1"/>
    <property type="molecule type" value="Genomic_DNA"/>
</dbReference>
<protein>
    <submittedName>
        <fullName evidence="1">Uncharacterized protein</fullName>
    </submittedName>
</protein>
<dbReference type="Proteomes" id="UP001501231">
    <property type="component" value="Unassembled WGS sequence"/>
</dbReference>
<sequence>MWRSWSSGVERESAFDAAQETTARLGLPVHPVVRTPAQWAHDDDPLLREIRAGRLVRALPGY</sequence>
<gene>
    <name evidence="1" type="ORF">GCM10010191_41000</name>
</gene>
<keyword evidence="2" id="KW-1185">Reference proteome</keyword>
<evidence type="ECO:0000313" key="2">
    <source>
        <dbReference type="Proteomes" id="UP001501231"/>
    </source>
</evidence>
<dbReference type="RefSeq" id="WP_344590782.1">
    <property type="nucleotide sequence ID" value="NZ_BAAARW010000014.1"/>
</dbReference>
<comment type="caution">
    <text evidence="1">The sequence shown here is derived from an EMBL/GenBank/DDBJ whole genome shotgun (WGS) entry which is preliminary data.</text>
</comment>
<reference evidence="1 2" key="1">
    <citation type="journal article" date="2019" name="Int. J. Syst. Evol. Microbiol.">
        <title>The Global Catalogue of Microorganisms (GCM) 10K type strain sequencing project: providing services to taxonomists for standard genome sequencing and annotation.</title>
        <authorList>
            <consortium name="The Broad Institute Genomics Platform"/>
            <consortium name="The Broad Institute Genome Sequencing Center for Infectious Disease"/>
            <person name="Wu L."/>
            <person name="Ma J."/>
        </authorList>
    </citation>
    <scope>NUCLEOTIDE SEQUENCE [LARGE SCALE GENOMIC DNA]</scope>
    <source>
        <strain evidence="1 2">JCM 3325</strain>
    </source>
</reference>